<accession>A0A0L6V7X1</accession>
<protein>
    <submittedName>
        <fullName evidence="2">Uncharacterized protein</fullName>
    </submittedName>
</protein>
<feature type="region of interest" description="Disordered" evidence="1">
    <location>
        <begin position="180"/>
        <end position="253"/>
    </location>
</feature>
<reference evidence="2 3" key="1">
    <citation type="submission" date="2015-08" db="EMBL/GenBank/DDBJ databases">
        <title>Next Generation Sequencing and Analysis of the Genome of Puccinia sorghi L Schw, the Causal Agent of Maize Common Rust.</title>
        <authorList>
            <person name="Rochi L."/>
            <person name="Burguener G."/>
            <person name="Darino M."/>
            <person name="Turjanski A."/>
            <person name="Kreff E."/>
            <person name="Dieguez M.J."/>
            <person name="Sacco F."/>
        </authorList>
    </citation>
    <scope>NUCLEOTIDE SEQUENCE [LARGE SCALE GENOMIC DNA]</scope>
    <source>
        <strain evidence="2 3">RO10H11247</strain>
    </source>
</reference>
<evidence type="ECO:0000313" key="2">
    <source>
        <dbReference type="EMBL" id="KNZ56225.1"/>
    </source>
</evidence>
<dbReference type="Proteomes" id="UP000037035">
    <property type="component" value="Unassembled WGS sequence"/>
</dbReference>
<sequence length="387" mass="43015">MIFQILSSEVIPTVVSQTLEHVRESVRDMRPFANEPETASKFLFINHLPLIYPIHLTRRQNLNLIRSNLCLKMTLPEPPKGVLSILPRELLLLQVAMGAVKQKRKSGNYPFLVTPFTFLFTDTNIFSCEQLLIFLFQKIYIYINIMPSHLRNGRKLYAKQIQAKPPVEAEIQAPAQRKLPAPLQPSTAGGTQDASNTQEEERRTLAPNLQGTSPRTNREELMDVSNNSQRIPAYCDKPRQSSSPEPPTGIPSERAHESLAITNSPHENTPALMEGLTVSQDLNFLGFDSQMAGTEPPLPAPQPSRAAPPPPRPPQLQQQQPPRQPPPLQVNPSTGRQQQTIPHTAARPTSIPTRTPIHKGLPYQSTPIPGGLLPRGVPRQPASTLLD</sequence>
<evidence type="ECO:0000313" key="3">
    <source>
        <dbReference type="Proteomes" id="UP000037035"/>
    </source>
</evidence>
<keyword evidence="3" id="KW-1185">Reference proteome</keyword>
<feature type="compositionally biased region" description="Polar residues" evidence="1">
    <location>
        <begin position="184"/>
        <end position="197"/>
    </location>
</feature>
<evidence type="ECO:0000256" key="1">
    <source>
        <dbReference type="SAM" id="MobiDB-lite"/>
    </source>
</evidence>
<dbReference type="AlphaFoldDB" id="A0A0L6V7X1"/>
<dbReference type="EMBL" id="LAVV01007351">
    <property type="protein sequence ID" value="KNZ56225.1"/>
    <property type="molecule type" value="Genomic_DNA"/>
</dbReference>
<organism evidence="2 3">
    <name type="scientific">Puccinia sorghi</name>
    <dbReference type="NCBI Taxonomy" id="27349"/>
    <lineage>
        <taxon>Eukaryota</taxon>
        <taxon>Fungi</taxon>
        <taxon>Dikarya</taxon>
        <taxon>Basidiomycota</taxon>
        <taxon>Pucciniomycotina</taxon>
        <taxon>Pucciniomycetes</taxon>
        <taxon>Pucciniales</taxon>
        <taxon>Pucciniaceae</taxon>
        <taxon>Puccinia</taxon>
    </lineage>
</organism>
<comment type="caution">
    <text evidence="2">The sequence shown here is derived from an EMBL/GenBank/DDBJ whole genome shotgun (WGS) entry which is preliminary data.</text>
</comment>
<feature type="region of interest" description="Disordered" evidence="1">
    <location>
        <begin position="288"/>
        <end position="387"/>
    </location>
</feature>
<name>A0A0L6V7X1_9BASI</name>
<feature type="compositionally biased region" description="Polar residues" evidence="1">
    <location>
        <begin position="330"/>
        <end position="342"/>
    </location>
</feature>
<proteinExistence type="predicted"/>
<dbReference type="VEuPathDB" id="FungiDB:VP01_2463g1"/>
<gene>
    <name evidence="2" type="ORF">VP01_2463g1</name>
</gene>
<feature type="compositionally biased region" description="Pro residues" evidence="1">
    <location>
        <begin position="296"/>
        <end position="314"/>
    </location>
</feature>